<dbReference type="GO" id="GO:0000139">
    <property type="term" value="C:Golgi membrane"/>
    <property type="evidence" value="ECO:0007669"/>
    <property type="project" value="UniProtKB-SubCell"/>
</dbReference>
<dbReference type="Pfam" id="PF04124">
    <property type="entry name" value="Dor1"/>
    <property type="match status" value="1"/>
</dbReference>
<dbReference type="InterPro" id="IPR016159">
    <property type="entry name" value="Cullin_repeat-like_dom_sf"/>
</dbReference>
<protein>
    <recommendedName>
        <fullName evidence="3">Conserved oligomeric Golgi complex subunit 8</fullName>
    </recommendedName>
    <alternativeName>
        <fullName evidence="8">Component of oligomeric Golgi complex 8</fullName>
    </alternativeName>
</protein>
<evidence type="ECO:0000313" key="10">
    <source>
        <dbReference type="EMBL" id="CAF0809155.1"/>
    </source>
</evidence>
<dbReference type="EMBL" id="CAJOBA010001387">
    <property type="protein sequence ID" value="CAF3592964.1"/>
    <property type="molecule type" value="Genomic_DNA"/>
</dbReference>
<keyword evidence="5" id="KW-0653">Protein transport</keyword>
<dbReference type="GO" id="GO:0006891">
    <property type="term" value="P:intra-Golgi vesicle-mediated transport"/>
    <property type="evidence" value="ECO:0007669"/>
    <property type="project" value="TreeGrafter"/>
</dbReference>
<evidence type="ECO:0000256" key="5">
    <source>
        <dbReference type="ARBA" id="ARBA00022927"/>
    </source>
</evidence>
<keyword evidence="4" id="KW-0813">Transport</keyword>
<accession>A0A813V6P9</accession>
<evidence type="ECO:0000256" key="6">
    <source>
        <dbReference type="ARBA" id="ARBA00023034"/>
    </source>
</evidence>
<dbReference type="AlphaFoldDB" id="A0A813V6P9"/>
<dbReference type="InterPro" id="IPR007255">
    <property type="entry name" value="COG8"/>
</dbReference>
<evidence type="ECO:0000256" key="9">
    <source>
        <dbReference type="SAM" id="MobiDB-lite"/>
    </source>
</evidence>
<evidence type="ECO:0000313" key="13">
    <source>
        <dbReference type="EMBL" id="CAF3620225.1"/>
    </source>
</evidence>
<feature type="region of interest" description="Disordered" evidence="9">
    <location>
        <begin position="596"/>
        <end position="660"/>
    </location>
</feature>
<evidence type="ECO:0000313" key="12">
    <source>
        <dbReference type="EMBL" id="CAF3592964.1"/>
    </source>
</evidence>
<dbReference type="OrthoDB" id="1661054at2759"/>
<feature type="compositionally biased region" description="Basic and acidic residues" evidence="9">
    <location>
        <begin position="627"/>
        <end position="653"/>
    </location>
</feature>
<evidence type="ECO:0000256" key="8">
    <source>
        <dbReference type="ARBA" id="ARBA00031347"/>
    </source>
</evidence>
<dbReference type="GO" id="GO:0017119">
    <property type="term" value="C:Golgi transport complex"/>
    <property type="evidence" value="ECO:0007669"/>
    <property type="project" value="InterPro"/>
</dbReference>
<dbReference type="Proteomes" id="UP000682733">
    <property type="component" value="Unassembled WGS sequence"/>
</dbReference>
<dbReference type="Proteomes" id="UP000663829">
    <property type="component" value="Unassembled WGS sequence"/>
</dbReference>
<dbReference type="Proteomes" id="UP000681722">
    <property type="component" value="Unassembled WGS sequence"/>
</dbReference>
<dbReference type="PANTHER" id="PTHR21311">
    <property type="entry name" value="CONSERVED OLIGOMERIC GOLGI COMPLEX COMPONENT 8"/>
    <property type="match status" value="1"/>
</dbReference>
<evidence type="ECO:0000256" key="4">
    <source>
        <dbReference type="ARBA" id="ARBA00022448"/>
    </source>
</evidence>
<reference evidence="11" key="1">
    <citation type="submission" date="2021-02" db="EMBL/GenBank/DDBJ databases">
        <authorList>
            <person name="Nowell W R."/>
        </authorList>
    </citation>
    <scope>NUCLEOTIDE SEQUENCE</scope>
</reference>
<evidence type="ECO:0000256" key="3">
    <source>
        <dbReference type="ARBA" id="ARBA00020983"/>
    </source>
</evidence>
<name>A0A813V6P9_9BILA</name>
<evidence type="ECO:0000313" key="14">
    <source>
        <dbReference type="Proteomes" id="UP000663829"/>
    </source>
</evidence>
<evidence type="ECO:0000256" key="1">
    <source>
        <dbReference type="ARBA" id="ARBA00004395"/>
    </source>
</evidence>
<evidence type="ECO:0000313" key="11">
    <source>
        <dbReference type="EMBL" id="CAF0833142.1"/>
    </source>
</evidence>
<dbReference type="PANTHER" id="PTHR21311:SF0">
    <property type="entry name" value="CONSERVED OLIGOMERIC GOLGI COMPLEX SUBUNIT 8"/>
    <property type="match status" value="1"/>
</dbReference>
<dbReference type="EMBL" id="CAJOBC010000736">
    <property type="protein sequence ID" value="CAF3620225.1"/>
    <property type="molecule type" value="Genomic_DNA"/>
</dbReference>
<comment type="similarity">
    <text evidence="2">Belongs to the COG8 family.</text>
</comment>
<keyword evidence="7" id="KW-0472">Membrane</keyword>
<evidence type="ECO:0000256" key="2">
    <source>
        <dbReference type="ARBA" id="ARBA00006419"/>
    </source>
</evidence>
<organism evidence="11 14">
    <name type="scientific">Didymodactylos carnosus</name>
    <dbReference type="NCBI Taxonomy" id="1234261"/>
    <lineage>
        <taxon>Eukaryota</taxon>
        <taxon>Metazoa</taxon>
        <taxon>Spiralia</taxon>
        <taxon>Gnathifera</taxon>
        <taxon>Rotifera</taxon>
        <taxon>Eurotatoria</taxon>
        <taxon>Bdelloidea</taxon>
        <taxon>Philodinida</taxon>
        <taxon>Philodinidae</taxon>
        <taxon>Didymodactylos</taxon>
    </lineage>
</organism>
<dbReference type="EMBL" id="CAJNOQ010000736">
    <property type="protein sequence ID" value="CAF0833142.1"/>
    <property type="molecule type" value="Genomic_DNA"/>
</dbReference>
<comment type="subcellular location">
    <subcellularLocation>
        <location evidence="1">Golgi apparatus membrane</location>
        <topology evidence="1">Peripheral membrane protein</topology>
    </subcellularLocation>
</comment>
<dbReference type="EMBL" id="CAJNOK010001387">
    <property type="protein sequence ID" value="CAF0809155.1"/>
    <property type="molecule type" value="Genomic_DNA"/>
</dbReference>
<feature type="compositionally biased region" description="Polar residues" evidence="9">
    <location>
        <begin position="598"/>
        <end position="607"/>
    </location>
</feature>
<feature type="compositionally biased region" description="Polar residues" evidence="9">
    <location>
        <begin position="615"/>
        <end position="626"/>
    </location>
</feature>
<gene>
    <name evidence="11" type="ORF">GPM918_LOCUS5162</name>
    <name evidence="10" type="ORF">OVA965_LOCUS5056</name>
    <name evidence="13" type="ORF">SRO942_LOCUS5162</name>
    <name evidence="12" type="ORF">TMI583_LOCUS5054</name>
</gene>
<sequence length="660" mass="76818">MDLVDEHSLLLSLLNENAESFSKSLGNSAVTSNSTDLTSTQTSSTLSDTYLTYLQQLFTYDTERLYRETEHLRDEKSQLENDMLTLTFDHYGTFIRTAECSKNISNDFQLIEERLSKILLQLDDFSSCCSNFTKSTEQTNYLRKQNMYTLQKYSQLLEILEIPQLMDTCVRNDYYDEALELVTYVKRLERKFSSSTSTTTKSRTVKEKTPQPSATTIPIITQIIQDVRISLEYMLEQLQQQLQAQIQLPACLRIMGFIRRMDIFNELELRFVFLHSRTTYLNKRLQLINTNYQNDYYEHASKYIDETRNILFDIVTQYRALFSDDDTTLYVTFNRNEYIKETNLFRSWLIHRLNEFLHVLQIDLQHCAGSQYQRLESLLGQVMYFGASFSRYGFDFRPLFVRFFSNSAVTNFQNSISDANSIFEQIMHSYTFDQQQNQSPSLSTNDSTSTVITNPFIPPMILVSYTPLAFYCNTLLNAFNDLRLCCPLSIVKIIKDSLINSLYKISKLLFVYYNSEKVALTKLETEQFIDFLNIYVTILMPYINNCLQVLFPDQQLAKELGLSILDVSEKAKLNRLNIDYCMEPLKDILRNTTHKSETTILPSSSTPLPIHEESSNNAEDQVQSSEQLKDTENEEILLKEEEQSSDTNDKETVNEIAENL</sequence>
<keyword evidence="14" id="KW-1185">Reference proteome</keyword>
<keyword evidence="6" id="KW-0333">Golgi apparatus</keyword>
<evidence type="ECO:0000256" key="7">
    <source>
        <dbReference type="ARBA" id="ARBA00023136"/>
    </source>
</evidence>
<dbReference type="Proteomes" id="UP000677228">
    <property type="component" value="Unassembled WGS sequence"/>
</dbReference>
<comment type="caution">
    <text evidence="11">The sequence shown here is derived from an EMBL/GenBank/DDBJ whole genome shotgun (WGS) entry which is preliminary data.</text>
</comment>
<dbReference type="GO" id="GO:0015031">
    <property type="term" value="P:protein transport"/>
    <property type="evidence" value="ECO:0007669"/>
    <property type="project" value="UniProtKB-KW"/>
</dbReference>
<dbReference type="SUPFAM" id="SSF74788">
    <property type="entry name" value="Cullin repeat-like"/>
    <property type="match status" value="1"/>
</dbReference>
<proteinExistence type="inferred from homology"/>